<dbReference type="AlphaFoldDB" id="A0A1M5TUR0"/>
<sequence>MRVLLVDDRERLLLMHDSDQGLPREHPGFSWWMTPGGGIDPGEDVVAAAVRELREETGLVVTAADVRGPVASVRVVHGYSDKVIDSHDTYVLVRAAAFDVDTAGFTADEQQTVLGQHWWTRAELDATAETVWPGNLAELWDAAGDPRRWPLGLPAVEESSVPA</sequence>
<evidence type="ECO:0000256" key="5">
    <source>
        <dbReference type="RuleBase" id="RU003476"/>
    </source>
</evidence>
<name>A0A1M5TUR0_9ACTN</name>
<dbReference type="Proteomes" id="UP000186132">
    <property type="component" value="Unassembled WGS sequence"/>
</dbReference>
<dbReference type="InterPro" id="IPR015797">
    <property type="entry name" value="NUDIX_hydrolase-like_dom_sf"/>
</dbReference>
<dbReference type="STRING" id="1206085.SAMN05443575_4045"/>
<evidence type="ECO:0000256" key="1">
    <source>
        <dbReference type="ARBA" id="ARBA00001946"/>
    </source>
</evidence>
<gene>
    <name evidence="7" type="ORF">SAMN05443575_4045</name>
</gene>
<proteinExistence type="inferred from homology"/>
<accession>A0A1M5TUR0</accession>
<organism evidence="7 8">
    <name type="scientific">Jatrophihabitans endophyticus</name>
    <dbReference type="NCBI Taxonomy" id="1206085"/>
    <lineage>
        <taxon>Bacteria</taxon>
        <taxon>Bacillati</taxon>
        <taxon>Actinomycetota</taxon>
        <taxon>Actinomycetes</taxon>
        <taxon>Jatrophihabitantales</taxon>
        <taxon>Jatrophihabitantaceae</taxon>
        <taxon>Jatrophihabitans</taxon>
    </lineage>
</organism>
<dbReference type="InterPro" id="IPR020476">
    <property type="entry name" value="Nudix_hydrolase"/>
</dbReference>
<dbReference type="OrthoDB" id="9804442at2"/>
<comment type="similarity">
    <text evidence="2 5">Belongs to the Nudix hydrolase family.</text>
</comment>
<keyword evidence="4" id="KW-0460">Magnesium</keyword>
<dbReference type="PROSITE" id="PS00893">
    <property type="entry name" value="NUDIX_BOX"/>
    <property type="match status" value="1"/>
</dbReference>
<evidence type="ECO:0000313" key="7">
    <source>
        <dbReference type="EMBL" id="SHH54545.1"/>
    </source>
</evidence>
<dbReference type="InterPro" id="IPR000086">
    <property type="entry name" value="NUDIX_hydrolase_dom"/>
</dbReference>
<evidence type="ECO:0000256" key="3">
    <source>
        <dbReference type="ARBA" id="ARBA00022801"/>
    </source>
</evidence>
<dbReference type="Gene3D" id="3.90.79.10">
    <property type="entry name" value="Nucleoside Triphosphate Pyrophosphohydrolase"/>
    <property type="match status" value="1"/>
</dbReference>
<dbReference type="SUPFAM" id="SSF55811">
    <property type="entry name" value="Nudix"/>
    <property type="match status" value="1"/>
</dbReference>
<keyword evidence="3 5" id="KW-0378">Hydrolase</keyword>
<dbReference type="GO" id="GO:0016787">
    <property type="term" value="F:hydrolase activity"/>
    <property type="evidence" value="ECO:0007669"/>
    <property type="project" value="UniProtKB-KW"/>
</dbReference>
<dbReference type="PANTHER" id="PTHR43046:SF12">
    <property type="entry name" value="GDP-MANNOSE MANNOSYL HYDROLASE"/>
    <property type="match status" value="1"/>
</dbReference>
<protein>
    <submittedName>
        <fullName evidence="7">NUDIX domain-containing protein</fullName>
    </submittedName>
</protein>
<dbReference type="PANTHER" id="PTHR43046">
    <property type="entry name" value="GDP-MANNOSE MANNOSYL HYDROLASE"/>
    <property type="match status" value="1"/>
</dbReference>
<dbReference type="EMBL" id="FQVU01000007">
    <property type="protein sequence ID" value="SHH54545.1"/>
    <property type="molecule type" value="Genomic_DNA"/>
</dbReference>
<evidence type="ECO:0000256" key="4">
    <source>
        <dbReference type="ARBA" id="ARBA00022842"/>
    </source>
</evidence>
<dbReference type="InterPro" id="IPR020084">
    <property type="entry name" value="NUDIX_hydrolase_CS"/>
</dbReference>
<feature type="domain" description="Nudix hydrolase" evidence="6">
    <location>
        <begin position="1"/>
        <end position="142"/>
    </location>
</feature>
<reference evidence="7 8" key="1">
    <citation type="submission" date="2016-11" db="EMBL/GenBank/DDBJ databases">
        <authorList>
            <person name="Jaros S."/>
            <person name="Januszkiewicz K."/>
            <person name="Wedrychowicz H."/>
        </authorList>
    </citation>
    <scope>NUCLEOTIDE SEQUENCE [LARGE SCALE GENOMIC DNA]</scope>
    <source>
        <strain evidence="7 8">DSM 45627</strain>
    </source>
</reference>
<dbReference type="PRINTS" id="PR00502">
    <property type="entry name" value="NUDIXFAMILY"/>
</dbReference>
<evidence type="ECO:0000313" key="8">
    <source>
        <dbReference type="Proteomes" id="UP000186132"/>
    </source>
</evidence>
<dbReference type="PROSITE" id="PS51462">
    <property type="entry name" value="NUDIX"/>
    <property type="match status" value="1"/>
</dbReference>
<comment type="cofactor">
    <cofactor evidence="1">
        <name>Mg(2+)</name>
        <dbReference type="ChEBI" id="CHEBI:18420"/>
    </cofactor>
</comment>
<evidence type="ECO:0000259" key="6">
    <source>
        <dbReference type="PROSITE" id="PS51462"/>
    </source>
</evidence>
<dbReference type="Pfam" id="PF00293">
    <property type="entry name" value="NUDIX"/>
    <property type="match status" value="1"/>
</dbReference>
<dbReference type="CDD" id="cd04685">
    <property type="entry name" value="NUDIX_Hydrolase"/>
    <property type="match status" value="1"/>
</dbReference>
<keyword evidence="8" id="KW-1185">Reference proteome</keyword>
<evidence type="ECO:0000256" key="2">
    <source>
        <dbReference type="ARBA" id="ARBA00005582"/>
    </source>
</evidence>